<keyword evidence="1" id="KW-0472">Membrane</keyword>
<protein>
    <submittedName>
        <fullName evidence="2">Uncharacterized protein</fullName>
    </submittedName>
</protein>
<feature type="transmembrane region" description="Helical" evidence="1">
    <location>
        <begin position="144"/>
        <end position="165"/>
    </location>
</feature>
<gene>
    <name evidence="2" type="ORF">BA195_04245</name>
</gene>
<reference evidence="2 3" key="1">
    <citation type="submission" date="2016-06" db="EMBL/GenBank/DDBJ databases">
        <title>Draft Genome Sequence of Tenacibaculum soleae UCD-KL19.</title>
        <authorList>
            <person name="Eisen J.A."/>
            <person name="Coil D.A."/>
            <person name="Lujan K.M."/>
        </authorList>
    </citation>
    <scope>NUCLEOTIDE SEQUENCE [LARGE SCALE GENOMIC DNA]</scope>
    <source>
        <strain evidence="2 3">UCD-KL19</strain>
    </source>
</reference>
<dbReference type="EMBL" id="MAKX01000001">
    <property type="protein sequence ID" value="OCK43914.1"/>
    <property type="molecule type" value="Genomic_DNA"/>
</dbReference>
<evidence type="ECO:0000313" key="2">
    <source>
        <dbReference type="EMBL" id="OCK43914.1"/>
    </source>
</evidence>
<dbReference type="Proteomes" id="UP000093186">
    <property type="component" value="Unassembled WGS sequence"/>
</dbReference>
<accession>A0A1B9Y285</accession>
<proteinExistence type="predicted"/>
<feature type="transmembrane region" description="Helical" evidence="1">
    <location>
        <begin position="65"/>
        <end position="84"/>
    </location>
</feature>
<dbReference type="OrthoDB" id="927105at2"/>
<dbReference type="InterPro" id="IPR027417">
    <property type="entry name" value="P-loop_NTPase"/>
</dbReference>
<dbReference type="Gene3D" id="3.40.50.300">
    <property type="entry name" value="P-loop containing nucleotide triphosphate hydrolases"/>
    <property type="match status" value="1"/>
</dbReference>
<name>A0A1B9Y285_9FLAO</name>
<sequence>MMRKINKKTIFNQFKKDLIGKDSHRGVTLTYSWLANQFGHIALGFVPSFILHDNINHIKTYQNPVVASAIVTFFWFLFELYNFLGPLLTKKKSLNNHFFIPNNKRYVFNPKWLNIAYDTITDVAFFSFGAFLYSFYINGLQDKITIVAIILLFLYLLRASSYWYLTKMYQHYANYPFQFRLSQWNFTINDEGKKEVFNFIEANDSGNHLLIFGSQFCGKTSLGVGVLNELSIKHKICLYTSAMKLFSLFFIEENTKLDIHRIWSWKESNYLVIDDVNPGKPIDEELVNPKKILQFLDPTASGKMNEEYCKIIANKNVIWILGNDYNLNQDDEWTQMLVKIGVDALKIKKINLVH</sequence>
<keyword evidence="1" id="KW-1133">Transmembrane helix</keyword>
<feature type="transmembrane region" description="Helical" evidence="1">
    <location>
        <begin position="115"/>
        <end position="137"/>
    </location>
</feature>
<keyword evidence="3" id="KW-1185">Reference proteome</keyword>
<evidence type="ECO:0000313" key="3">
    <source>
        <dbReference type="Proteomes" id="UP000093186"/>
    </source>
</evidence>
<dbReference type="RefSeq" id="WP_068702770.1">
    <property type="nucleotide sequence ID" value="NZ_JAUOSW010000004.1"/>
</dbReference>
<comment type="caution">
    <text evidence="2">The sequence shown here is derived from an EMBL/GenBank/DDBJ whole genome shotgun (WGS) entry which is preliminary data.</text>
</comment>
<evidence type="ECO:0000256" key="1">
    <source>
        <dbReference type="SAM" id="Phobius"/>
    </source>
</evidence>
<dbReference type="AlphaFoldDB" id="A0A1B9Y285"/>
<dbReference type="SUPFAM" id="SSF52540">
    <property type="entry name" value="P-loop containing nucleoside triphosphate hydrolases"/>
    <property type="match status" value="1"/>
</dbReference>
<dbReference type="STRING" id="447689.BA195_04245"/>
<organism evidence="2 3">
    <name type="scientific">Tenacibaculum soleae</name>
    <dbReference type="NCBI Taxonomy" id="447689"/>
    <lineage>
        <taxon>Bacteria</taxon>
        <taxon>Pseudomonadati</taxon>
        <taxon>Bacteroidota</taxon>
        <taxon>Flavobacteriia</taxon>
        <taxon>Flavobacteriales</taxon>
        <taxon>Flavobacteriaceae</taxon>
        <taxon>Tenacibaculum</taxon>
    </lineage>
</organism>
<keyword evidence="1" id="KW-0812">Transmembrane</keyword>